<feature type="compositionally biased region" description="Polar residues" evidence="1">
    <location>
        <begin position="112"/>
        <end position="127"/>
    </location>
</feature>
<evidence type="ECO:0000313" key="2">
    <source>
        <dbReference type="EMBL" id="CAD8338680.1"/>
    </source>
</evidence>
<dbReference type="EMBL" id="HBEF01017412">
    <property type="protein sequence ID" value="CAD8338680.1"/>
    <property type="molecule type" value="Transcribed_RNA"/>
</dbReference>
<name>A0A7R9WY33_9STRA</name>
<sequence length="148" mass="16554">MKPNSVQVPDPDVERTLDVVAKIASGALDLNDPWITQYFYEDDGTLSSSDGEEDETICSEMFGESDSDSDSDYDDDDDDFDNDSSDISESDNISQMLERYDRSKKKKMSAVSWPNNERSNSRGSTAVMSSFSMVVDRTPSQRSLLMVD</sequence>
<gene>
    <name evidence="2" type="ORF">CAUS1442_LOCUS10813</name>
</gene>
<organism evidence="2">
    <name type="scientific">Craspedostauros australis</name>
    <dbReference type="NCBI Taxonomy" id="1486917"/>
    <lineage>
        <taxon>Eukaryota</taxon>
        <taxon>Sar</taxon>
        <taxon>Stramenopiles</taxon>
        <taxon>Ochrophyta</taxon>
        <taxon>Bacillariophyta</taxon>
        <taxon>Bacillariophyceae</taxon>
        <taxon>Bacillariophycidae</taxon>
        <taxon>Naviculales</taxon>
        <taxon>Naviculaceae</taxon>
        <taxon>Craspedostauros</taxon>
    </lineage>
</organism>
<feature type="compositionally biased region" description="Acidic residues" evidence="1">
    <location>
        <begin position="42"/>
        <end position="89"/>
    </location>
</feature>
<accession>A0A7R9WY33</accession>
<dbReference type="AlphaFoldDB" id="A0A7R9WY33"/>
<reference evidence="2" key="1">
    <citation type="submission" date="2021-01" db="EMBL/GenBank/DDBJ databases">
        <authorList>
            <person name="Corre E."/>
            <person name="Pelletier E."/>
            <person name="Niang G."/>
            <person name="Scheremetjew M."/>
            <person name="Finn R."/>
            <person name="Kale V."/>
            <person name="Holt S."/>
            <person name="Cochrane G."/>
            <person name="Meng A."/>
            <person name="Brown T."/>
            <person name="Cohen L."/>
        </authorList>
    </citation>
    <scope>NUCLEOTIDE SEQUENCE</scope>
    <source>
        <strain evidence="2">CCMP3328</strain>
    </source>
</reference>
<proteinExistence type="predicted"/>
<evidence type="ECO:0000256" key="1">
    <source>
        <dbReference type="SAM" id="MobiDB-lite"/>
    </source>
</evidence>
<feature type="region of interest" description="Disordered" evidence="1">
    <location>
        <begin position="42"/>
        <end position="127"/>
    </location>
</feature>
<protein>
    <submittedName>
        <fullName evidence="2">Uncharacterized protein</fullName>
    </submittedName>
</protein>